<keyword evidence="1" id="KW-0472">Membrane</keyword>
<accession>A0A0G0PWT9</accession>
<dbReference type="Proteomes" id="UP000034845">
    <property type="component" value="Unassembled WGS sequence"/>
</dbReference>
<feature type="transmembrane region" description="Helical" evidence="1">
    <location>
        <begin position="44"/>
        <end position="63"/>
    </location>
</feature>
<evidence type="ECO:0000313" key="2">
    <source>
        <dbReference type="EMBL" id="KKR02605.1"/>
    </source>
</evidence>
<keyword evidence="1" id="KW-1133">Transmembrane helix</keyword>
<keyword evidence="1" id="KW-0812">Transmembrane</keyword>
<organism evidence="2 3">
    <name type="scientific">Yanofskybacteria sp. (strain GW2011_GWA1_39_13)</name>
    <dbReference type="NCBI Taxonomy" id="1619019"/>
    <lineage>
        <taxon>Bacteria</taxon>
        <taxon>Candidatus Yanofskyibacteriota</taxon>
    </lineage>
</organism>
<evidence type="ECO:0000256" key="1">
    <source>
        <dbReference type="SAM" id="Phobius"/>
    </source>
</evidence>
<dbReference type="EMBL" id="LBWF01000001">
    <property type="protein sequence ID" value="KKR02605.1"/>
    <property type="molecule type" value="Genomic_DNA"/>
</dbReference>
<gene>
    <name evidence="2" type="ORF">UT29_C0001G0085</name>
</gene>
<reference evidence="2 3" key="1">
    <citation type="journal article" date="2015" name="Nature">
        <title>rRNA introns, odd ribosomes, and small enigmatic genomes across a large radiation of phyla.</title>
        <authorList>
            <person name="Brown C.T."/>
            <person name="Hug L.A."/>
            <person name="Thomas B.C."/>
            <person name="Sharon I."/>
            <person name="Castelle C.J."/>
            <person name="Singh A."/>
            <person name="Wilkins M.J."/>
            <person name="Williams K.H."/>
            <person name="Banfield J.F."/>
        </authorList>
    </citation>
    <scope>NUCLEOTIDE SEQUENCE [LARGE SCALE GENOMIC DNA]</scope>
    <source>
        <strain evidence="3">GW2011_GWA1_39_13</strain>
    </source>
</reference>
<dbReference type="Pfam" id="PF12666">
    <property type="entry name" value="PrgI"/>
    <property type="match status" value="1"/>
</dbReference>
<dbReference type="AlphaFoldDB" id="A0A0G0PWT9"/>
<feature type="transmembrane region" description="Helical" evidence="1">
    <location>
        <begin position="21"/>
        <end position="38"/>
    </location>
</feature>
<evidence type="ECO:0008006" key="4">
    <source>
        <dbReference type="Google" id="ProtNLM"/>
    </source>
</evidence>
<evidence type="ECO:0000313" key="3">
    <source>
        <dbReference type="Proteomes" id="UP000034845"/>
    </source>
</evidence>
<proteinExistence type="predicted"/>
<sequence length="102" mass="11707">MRFQLPQFIETETKIIGPFTLQQFLWIAGGVAFIFLFYTLIKGVLFFFLAIPVAVIFGALAFVKIDGVPLIVYASYSISYFTNPKKYVFKKDDEGIKDYTKQ</sequence>
<comment type="caution">
    <text evidence="2">The sequence shown here is derived from an EMBL/GenBank/DDBJ whole genome shotgun (WGS) entry which is preliminary data.</text>
</comment>
<dbReference type="InterPro" id="IPR024414">
    <property type="entry name" value="Uncharacterised_PrgI"/>
</dbReference>
<protein>
    <recommendedName>
        <fullName evidence="4">PrgI family protein</fullName>
    </recommendedName>
</protein>
<name>A0A0G0PWT9_YANXG</name>